<organism evidence="3">
    <name type="scientific">uncultured Craurococcus sp</name>
    <dbReference type="NCBI Taxonomy" id="1135998"/>
    <lineage>
        <taxon>Bacteria</taxon>
        <taxon>Pseudomonadati</taxon>
        <taxon>Pseudomonadota</taxon>
        <taxon>Alphaproteobacteria</taxon>
        <taxon>Acetobacterales</taxon>
        <taxon>Acetobacteraceae</taxon>
        <taxon>Craurococcus</taxon>
        <taxon>environmental samples</taxon>
    </lineage>
</organism>
<dbReference type="AlphaFoldDB" id="A0A6J4J5K9"/>
<feature type="domain" description="Glycosyltransferase 2-like" evidence="2">
    <location>
        <begin position="29"/>
        <end position="147"/>
    </location>
</feature>
<feature type="transmembrane region" description="Helical" evidence="1">
    <location>
        <begin position="286"/>
        <end position="309"/>
    </location>
</feature>
<keyword evidence="1" id="KW-0472">Membrane</keyword>
<dbReference type="CDD" id="cd04179">
    <property type="entry name" value="DPM_DPG-synthase_like"/>
    <property type="match status" value="1"/>
</dbReference>
<dbReference type="EMBL" id="CADCTD010000139">
    <property type="protein sequence ID" value="CAA9268520.1"/>
    <property type="molecule type" value="Genomic_DNA"/>
</dbReference>
<name>A0A6J4J5K9_9PROT</name>
<evidence type="ECO:0000256" key="1">
    <source>
        <dbReference type="SAM" id="Phobius"/>
    </source>
</evidence>
<keyword evidence="1" id="KW-1133">Transmembrane helix</keyword>
<feature type="transmembrane region" description="Helical" evidence="1">
    <location>
        <begin position="252"/>
        <end position="274"/>
    </location>
</feature>
<keyword evidence="1" id="KW-0812">Transmembrane</keyword>
<dbReference type="InterPro" id="IPR050256">
    <property type="entry name" value="Glycosyltransferase_2"/>
</dbReference>
<evidence type="ECO:0000259" key="2">
    <source>
        <dbReference type="Pfam" id="PF00535"/>
    </source>
</evidence>
<sequence length="336" mass="36557">MPESTLPDTHLSPGAKLLPGYRHAPRVAVLIPCYNEEVAIPRVVAAFRGALPDATIYVYDNNSKDGTVAAARAAGAVVRNESLQGKGHVVRRMFADIEADAYVLVDGDDTYDAAAAPEMLRLLLADRLDMVTGVRRTPEAVAAAAYRPGHQLGNAVLTGMVRWVFGDRISDMLSGYRVFSRRFVKSFPALAAGFETETEFTVHALELKLPVGEVPSNYKERPAGSTSKLKTYSDGFRILRTIITLVQRERPLMFFSVAGGVLLFLALVLAVPLLQTFLATGLVPRLPTAVLATGLVLLSFLSFVCGLILDTVTRGRQEAKRIAYLSLPAPEFEERP</sequence>
<protein>
    <submittedName>
        <fullName evidence="3">RfbJ protein</fullName>
    </submittedName>
</protein>
<dbReference type="PANTHER" id="PTHR48090:SF7">
    <property type="entry name" value="RFBJ PROTEIN"/>
    <property type="match status" value="1"/>
</dbReference>
<dbReference type="InterPro" id="IPR001173">
    <property type="entry name" value="Glyco_trans_2-like"/>
</dbReference>
<dbReference type="Gene3D" id="3.90.550.10">
    <property type="entry name" value="Spore Coat Polysaccharide Biosynthesis Protein SpsA, Chain A"/>
    <property type="match status" value="1"/>
</dbReference>
<proteinExistence type="predicted"/>
<dbReference type="SUPFAM" id="SSF53448">
    <property type="entry name" value="Nucleotide-diphospho-sugar transferases"/>
    <property type="match status" value="1"/>
</dbReference>
<dbReference type="InterPro" id="IPR029044">
    <property type="entry name" value="Nucleotide-diphossugar_trans"/>
</dbReference>
<accession>A0A6J4J5K9</accession>
<reference evidence="3" key="1">
    <citation type="submission" date="2020-02" db="EMBL/GenBank/DDBJ databases">
        <authorList>
            <person name="Meier V. D."/>
        </authorList>
    </citation>
    <scope>NUCLEOTIDE SEQUENCE</scope>
    <source>
        <strain evidence="3">AVDCRST_MAG27</strain>
    </source>
</reference>
<gene>
    <name evidence="3" type="ORF">AVDCRST_MAG27-2963</name>
</gene>
<evidence type="ECO:0000313" key="3">
    <source>
        <dbReference type="EMBL" id="CAA9268520.1"/>
    </source>
</evidence>
<dbReference type="Pfam" id="PF00535">
    <property type="entry name" value="Glycos_transf_2"/>
    <property type="match status" value="1"/>
</dbReference>
<dbReference type="PANTHER" id="PTHR48090">
    <property type="entry name" value="UNDECAPRENYL-PHOSPHATE 4-DEOXY-4-FORMAMIDO-L-ARABINOSE TRANSFERASE-RELATED"/>
    <property type="match status" value="1"/>
</dbReference>